<name>A0A7J9UYH1_9MICO</name>
<dbReference type="Proteomes" id="UP000429644">
    <property type="component" value="Unassembled WGS sequence"/>
</dbReference>
<dbReference type="Pfam" id="PF00126">
    <property type="entry name" value="HTH_1"/>
    <property type="match status" value="1"/>
</dbReference>
<dbReference type="GO" id="GO:0005829">
    <property type="term" value="C:cytosol"/>
    <property type="evidence" value="ECO:0007669"/>
    <property type="project" value="TreeGrafter"/>
</dbReference>
<dbReference type="PROSITE" id="PS50931">
    <property type="entry name" value="HTH_LYSR"/>
    <property type="match status" value="1"/>
</dbReference>
<evidence type="ECO:0000259" key="5">
    <source>
        <dbReference type="PROSITE" id="PS50931"/>
    </source>
</evidence>
<keyword evidence="7" id="KW-1185">Reference proteome</keyword>
<keyword evidence="4" id="KW-0804">Transcription</keyword>
<evidence type="ECO:0000313" key="6">
    <source>
        <dbReference type="EMBL" id="MPV89671.1"/>
    </source>
</evidence>
<dbReference type="RefSeq" id="WP_152232420.1">
    <property type="nucleotide sequence ID" value="NZ_BAAAOT010000024.1"/>
</dbReference>
<evidence type="ECO:0000256" key="4">
    <source>
        <dbReference type="ARBA" id="ARBA00023163"/>
    </source>
</evidence>
<dbReference type="InterPro" id="IPR050950">
    <property type="entry name" value="HTH-type_LysR_regulators"/>
</dbReference>
<dbReference type="Gene3D" id="3.40.190.10">
    <property type="entry name" value="Periplasmic binding protein-like II"/>
    <property type="match status" value="2"/>
</dbReference>
<dbReference type="PANTHER" id="PTHR30419:SF8">
    <property type="entry name" value="NITROGEN ASSIMILATION TRANSCRIPTIONAL ACTIVATOR-RELATED"/>
    <property type="match status" value="1"/>
</dbReference>
<dbReference type="InterPro" id="IPR036390">
    <property type="entry name" value="WH_DNA-bd_sf"/>
</dbReference>
<protein>
    <submittedName>
        <fullName evidence="6">LysR family transcriptional regulator</fullName>
    </submittedName>
</protein>
<accession>A0A7J9UYH1</accession>
<dbReference type="AlphaFoldDB" id="A0A7J9UYH1"/>
<feature type="domain" description="HTH lysR-type" evidence="5">
    <location>
        <begin position="24"/>
        <end position="81"/>
    </location>
</feature>
<sequence>MNASPDGLLPEDVPPDVAHLLRRLRLRHLSCFVAAAQEEHLGRAADRLGLSQPAVTKTLNELEALAGARLLDRGRHGARLTAAGEEFLRHAVGVTEAFGAAAGALAGAGAPAAVPVRVGALPTVASVLLPDAVARLRARHPGAGVQVRSGANRGLLEALRAAELDLVIGRMAEPATMRGLSFELLYAESLAVVVHPDHPLTRRPGPVPLAAVLEHPLVVATAGTVPRHHTEALLQRQGLRLPPGCVETLEVAVARALVRRSDAVWFTPERTPQVDLDDGVLVRLDVPARGTAEPVGLLRRSVAEPAPVADDLAAILRELAAG</sequence>
<evidence type="ECO:0000256" key="2">
    <source>
        <dbReference type="ARBA" id="ARBA00023015"/>
    </source>
</evidence>
<evidence type="ECO:0000256" key="1">
    <source>
        <dbReference type="ARBA" id="ARBA00009437"/>
    </source>
</evidence>
<evidence type="ECO:0000256" key="3">
    <source>
        <dbReference type="ARBA" id="ARBA00023125"/>
    </source>
</evidence>
<proteinExistence type="inferred from homology"/>
<dbReference type="OrthoDB" id="3636008at2"/>
<dbReference type="InterPro" id="IPR036388">
    <property type="entry name" value="WH-like_DNA-bd_sf"/>
</dbReference>
<dbReference type="EMBL" id="WHPD01002893">
    <property type="protein sequence ID" value="MPV89671.1"/>
    <property type="molecule type" value="Genomic_DNA"/>
</dbReference>
<dbReference type="PRINTS" id="PR00039">
    <property type="entry name" value="HTHLYSR"/>
</dbReference>
<dbReference type="GO" id="GO:0003700">
    <property type="term" value="F:DNA-binding transcription factor activity"/>
    <property type="evidence" value="ECO:0007669"/>
    <property type="project" value="InterPro"/>
</dbReference>
<comment type="caution">
    <text evidence="6">The sequence shown here is derived from an EMBL/GenBank/DDBJ whole genome shotgun (WGS) entry which is preliminary data.</text>
</comment>
<dbReference type="Pfam" id="PF03466">
    <property type="entry name" value="LysR_substrate"/>
    <property type="match status" value="1"/>
</dbReference>
<organism evidence="6 7">
    <name type="scientific">Georgenia ruanii</name>
    <dbReference type="NCBI Taxonomy" id="348442"/>
    <lineage>
        <taxon>Bacteria</taxon>
        <taxon>Bacillati</taxon>
        <taxon>Actinomycetota</taxon>
        <taxon>Actinomycetes</taxon>
        <taxon>Micrococcales</taxon>
        <taxon>Bogoriellaceae</taxon>
        <taxon>Georgenia</taxon>
    </lineage>
</organism>
<dbReference type="PANTHER" id="PTHR30419">
    <property type="entry name" value="HTH-TYPE TRANSCRIPTIONAL REGULATOR YBHD"/>
    <property type="match status" value="1"/>
</dbReference>
<dbReference type="GO" id="GO:0003677">
    <property type="term" value="F:DNA binding"/>
    <property type="evidence" value="ECO:0007669"/>
    <property type="project" value="UniProtKB-KW"/>
</dbReference>
<dbReference type="Gene3D" id="1.10.10.10">
    <property type="entry name" value="Winged helix-like DNA-binding domain superfamily/Winged helix DNA-binding domain"/>
    <property type="match status" value="1"/>
</dbReference>
<evidence type="ECO:0000313" key="7">
    <source>
        <dbReference type="Proteomes" id="UP000429644"/>
    </source>
</evidence>
<dbReference type="SUPFAM" id="SSF46785">
    <property type="entry name" value="Winged helix' DNA-binding domain"/>
    <property type="match status" value="1"/>
</dbReference>
<reference evidence="6 7" key="1">
    <citation type="submission" date="2019-10" db="EMBL/GenBank/DDBJ databases">
        <title>Georgenia wutianyii sp. nov. and Georgenia yuyongxinii sp. nov. isolated from plateau pika (Ochotona curzoniae) in the Qinghai-Tibet plateau of China.</title>
        <authorList>
            <person name="Tian Z."/>
        </authorList>
    </citation>
    <scope>NUCLEOTIDE SEQUENCE [LARGE SCALE GENOMIC DNA]</scope>
    <source>
        <strain evidence="6 7">JCM 15130</strain>
    </source>
</reference>
<dbReference type="SUPFAM" id="SSF53850">
    <property type="entry name" value="Periplasmic binding protein-like II"/>
    <property type="match status" value="1"/>
</dbReference>
<dbReference type="InterPro" id="IPR005119">
    <property type="entry name" value="LysR_subst-bd"/>
</dbReference>
<keyword evidence="3" id="KW-0238">DNA-binding</keyword>
<dbReference type="InterPro" id="IPR000847">
    <property type="entry name" value="LysR_HTH_N"/>
</dbReference>
<comment type="similarity">
    <text evidence="1">Belongs to the LysR transcriptional regulatory family.</text>
</comment>
<keyword evidence="2" id="KW-0805">Transcription regulation</keyword>
<gene>
    <name evidence="6" type="ORF">GB882_13425</name>
</gene>